<accession>A0A2R8FAY1</accession>
<organism evidence="3 4">
    <name type="scientific">Chlamydia serpentis</name>
    <dbReference type="NCBI Taxonomy" id="1967782"/>
    <lineage>
        <taxon>Bacteria</taxon>
        <taxon>Pseudomonadati</taxon>
        <taxon>Chlamydiota</taxon>
        <taxon>Chlamydiia</taxon>
        <taxon>Chlamydiales</taxon>
        <taxon>Chlamydiaceae</taxon>
        <taxon>Chlamydia/Chlamydophila group</taxon>
        <taxon>Chlamydia</taxon>
    </lineage>
</organism>
<proteinExistence type="predicted"/>
<evidence type="ECO:0000259" key="1">
    <source>
        <dbReference type="Pfam" id="PF04746"/>
    </source>
</evidence>
<name>A0A2R8FAY1_9CHLA</name>
<dbReference type="InterPro" id="IPR006835">
    <property type="entry name" value="DUF575"/>
</dbReference>
<dbReference type="KEGG" id="csee:C10C_0423"/>
<sequence length="677" mass="75829">MVCSFIFSWASAVRQHFIRAFDFTHPLYSRITNFALGVIKAIPILGHMIVGVEWLISSCREGVVRKATFTSEVASIVKVEKIRGRDYLLPVEHYLSSVRVSVSEEDVGKVHGKLPENPFADMKSKEDLQFVSGQELGMIGRAFRGIRKRVTQAYKGVKQPEMEGIALVGIALSSNEEFVNFVRLANGIQKLHPNTRITVYLMKTIDDIEVLLSRDINIDCTISAKEKDLLASLGLDSTIVTVSVSKPNLSFDFYRNFNAPNIDLIVSCYGRGFEEKFKPGLAIQNILNLSQPSVQCISVTYEQEGLGHYDFSERKGWKDQEHLRAYTTLSLPIERNYILTLGLEASASGLLLDPFRVHAPLSRSHSCPSYLLDIQDEELRRLILAAFLDPYNIGNQEFRSVSINFGSSPSGKRWLDFLKRVLQSEDTQHVVVVCNDPQLSATGFTPEAVSELANELKESGYSCLDITSVNAEGIFVRQSLVLNDNPSARSYTVILTDLAAGSGDIRSLQLASDRILVSTALDAADACAAGCKILEYEDPNESWAQEIERFYQEVEQEEKPSGMIVPRDYFRARVCERIASERNFLFILDSAIKRAFWYSKMRLVATESEALGDELRKKLEAYVRSFPDLKPQSRARKGYSLSVNFTALDQAIQNTCLDQAIQNTCDSSDEKSSSDEV</sequence>
<dbReference type="EMBL" id="LT993738">
    <property type="protein sequence ID" value="SPN73590.1"/>
    <property type="molecule type" value="Genomic_DNA"/>
</dbReference>
<evidence type="ECO:0000313" key="4">
    <source>
        <dbReference type="Proteomes" id="UP000244926"/>
    </source>
</evidence>
<dbReference type="AlphaFoldDB" id="A0A2R8FAY1"/>
<dbReference type="Pfam" id="PF04763">
    <property type="entry name" value="DUF562"/>
    <property type="match status" value="1"/>
</dbReference>
<evidence type="ECO:0000259" key="2">
    <source>
        <dbReference type="Pfam" id="PF04763"/>
    </source>
</evidence>
<feature type="domain" description="DUF575" evidence="1">
    <location>
        <begin position="20"/>
        <end position="120"/>
    </location>
</feature>
<feature type="domain" description="DUF562" evidence="2">
    <location>
        <begin position="413"/>
        <end position="557"/>
    </location>
</feature>
<reference evidence="4" key="1">
    <citation type="submission" date="2017-11" db="EMBL/GenBank/DDBJ databases">
        <authorList>
            <person name="Seth-Smith MB H."/>
        </authorList>
    </citation>
    <scope>NUCLEOTIDE SEQUENCE [LARGE SCALE GENOMIC DNA]</scope>
</reference>
<dbReference type="Pfam" id="PF04746">
    <property type="entry name" value="DUF575"/>
    <property type="match status" value="1"/>
</dbReference>
<dbReference type="RefSeq" id="WP_108896549.1">
    <property type="nucleotide sequence ID" value="NZ_LT993738.1"/>
</dbReference>
<dbReference type="Proteomes" id="UP000244926">
    <property type="component" value="Chromosome I"/>
</dbReference>
<protein>
    <submittedName>
        <fullName evidence="3">Uncharacterized protein</fullName>
    </submittedName>
</protein>
<dbReference type="InterPro" id="IPR006850">
    <property type="entry name" value="DUF562"/>
</dbReference>
<dbReference type="OrthoDB" id="19314at2"/>
<gene>
    <name evidence="3" type="ORF">C10C_0423</name>
</gene>
<keyword evidence="4" id="KW-1185">Reference proteome</keyword>
<evidence type="ECO:0000313" key="3">
    <source>
        <dbReference type="EMBL" id="SPN73590.1"/>
    </source>
</evidence>